<comment type="caution">
    <text evidence="1">The sequence shown here is derived from an EMBL/GenBank/DDBJ whole genome shotgun (WGS) entry which is preliminary data.</text>
</comment>
<proteinExistence type="predicted"/>
<sequence length="112" mass="12489">MSHTLSEYHYFQPPLGTATAADTSSCLTINQPGSPLGLSNLLDLISHEISRENNQQIHRLTFKSGQTLCIKADPQWVTVRGRRINFHADSTYPYTTFLEDPARAGSSKKPSR</sequence>
<dbReference type="OrthoDB" id="6885743at2"/>
<reference evidence="1 2" key="1">
    <citation type="submission" date="2015-01" db="EMBL/GenBank/DDBJ databases">
        <title>Complete genome of Pseudomonas batumici UCM B-321 producer of the batumin antibiotic with strong antistaphilococcal and potential anticancer activity.</title>
        <authorList>
            <person name="Klochko V.V."/>
            <person name="Zelena L.B."/>
            <person name="Elena K.A."/>
            <person name="Reva O.N."/>
        </authorList>
    </citation>
    <scope>NUCLEOTIDE SEQUENCE [LARGE SCALE GENOMIC DNA]</scope>
    <source>
        <strain evidence="1 2">UCM B-321</strain>
    </source>
</reference>
<evidence type="ECO:0000313" key="1">
    <source>
        <dbReference type="EMBL" id="KIH80771.1"/>
    </source>
</evidence>
<dbReference type="PATRIC" id="fig|226910.6.peg.5484"/>
<dbReference type="RefSeq" id="WP_040071833.1">
    <property type="nucleotide sequence ID" value="NZ_JXDG01000070.1"/>
</dbReference>
<gene>
    <name evidence="1" type="ORF">UCMB321_5496</name>
</gene>
<accession>A0A0C2HUG7</accession>
<keyword evidence="2" id="KW-1185">Reference proteome</keyword>
<protein>
    <submittedName>
        <fullName evidence="1">Uncharacterized protein</fullName>
    </submittedName>
</protein>
<dbReference type="Proteomes" id="UP000031535">
    <property type="component" value="Unassembled WGS sequence"/>
</dbReference>
<organism evidence="1 2">
    <name type="scientific">Pseudomonas batumici</name>
    <dbReference type="NCBI Taxonomy" id="226910"/>
    <lineage>
        <taxon>Bacteria</taxon>
        <taxon>Pseudomonadati</taxon>
        <taxon>Pseudomonadota</taxon>
        <taxon>Gammaproteobacteria</taxon>
        <taxon>Pseudomonadales</taxon>
        <taxon>Pseudomonadaceae</taxon>
        <taxon>Pseudomonas</taxon>
    </lineage>
</organism>
<dbReference type="EMBL" id="JXDG01000070">
    <property type="protein sequence ID" value="KIH80771.1"/>
    <property type="molecule type" value="Genomic_DNA"/>
</dbReference>
<evidence type="ECO:0000313" key="2">
    <source>
        <dbReference type="Proteomes" id="UP000031535"/>
    </source>
</evidence>
<name>A0A0C2HUG7_9PSED</name>
<dbReference type="AlphaFoldDB" id="A0A0C2HUG7"/>